<gene>
    <name evidence="3" type="ORF">C1I98_03575</name>
</gene>
<feature type="domain" description="FAD-binding" evidence="2">
    <location>
        <begin position="2"/>
        <end position="338"/>
    </location>
</feature>
<dbReference type="Proteomes" id="UP000248544">
    <property type="component" value="Unassembled WGS sequence"/>
</dbReference>
<accession>A0A2W2H4F5</accession>
<evidence type="ECO:0000256" key="1">
    <source>
        <dbReference type="SAM" id="MobiDB-lite"/>
    </source>
</evidence>
<dbReference type="RefSeq" id="WP_111165622.1">
    <property type="nucleotide sequence ID" value="NZ_POUA01000015.1"/>
</dbReference>
<dbReference type="PANTHER" id="PTHR46865:SF2">
    <property type="entry name" value="MONOOXYGENASE"/>
    <property type="match status" value="1"/>
</dbReference>
<dbReference type="Pfam" id="PF01494">
    <property type="entry name" value="FAD_binding_3"/>
    <property type="match status" value="1"/>
</dbReference>
<dbReference type="PRINTS" id="PR00420">
    <property type="entry name" value="RNGMNOXGNASE"/>
</dbReference>
<sequence length="374" mass="40979">MTSVLISGASVGGPALAFFLRRHGFTVTVVERAPAPRPGGQAIDVRGAALTVAERLGVLAELRGLRTHMKGTSMLDGDGNELWRSTEVALSSGRLGGDDIEVLREDLTGLLHERARQDVEYVFGDSITSLTQDEHGVRVTFERSAPRAFDLVVGADGLHSNVRGLAFGPEREYVRHFGTYLSIFSTDNYLGLADWQTWFNDGPAGGAVYPVRGNTELRVNLGFQSEEPIEYDHRDVQAQKRLIADHCAHVRWEVPRLLKAMWAAPDFYFDSMAQVHMDHWSAGRVTLLGDAGYCPSPLSGQGTSLALVGAYVLAAELSTAPNHEAAFAAYEARMRPFVTLNQALIEQNREAMEHEPTEESGVDHAKNAIRLPDL</sequence>
<reference evidence="3 4" key="1">
    <citation type="submission" date="2018-01" db="EMBL/GenBank/DDBJ databases">
        <title>Draft genome sequence of Sphaerisporangium sp. 7K107.</title>
        <authorList>
            <person name="Sahin N."/>
            <person name="Saygin H."/>
            <person name="Ay H."/>
        </authorList>
    </citation>
    <scope>NUCLEOTIDE SEQUENCE [LARGE SCALE GENOMIC DNA]</scope>
    <source>
        <strain evidence="3 4">7K107</strain>
    </source>
</reference>
<keyword evidence="4" id="KW-1185">Reference proteome</keyword>
<organism evidence="3 4">
    <name type="scientific">Spongiactinospora gelatinilytica</name>
    <dbReference type="NCBI Taxonomy" id="2666298"/>
    <lineage>
        <taxon>Bacteria</taxon>
        <taxon>Bacillati</taxon>
        <taxon>Actinomycetota</taxon>
        <taxon>Actinomycetes</taxon>
        <taxon>Streptosporangiales</taxon>
        <taxon>Streptosporangiaceae</taxon>
        <taxon>Spongiactinospora</taxon>
    </lineage>
</organism>
<evidence type="ECO:0000259" key="2">
    <source>
        <dbReference type="Pfam" id="PF01494"/>
    </source>
</evidence>
<comment type="caution">
    <text evidence="3">The sequence shown here is derived from an EMBL/GenBank/DDBJ whole genome shotgun (WGS) entry which is preliminary data.</text>
</comment>
<evidence type="ECO:0000313" key="3">
    <source>
        <dbReference type="EMBL" id="PZG55342.1"/>
    </source>
</evidence>
<feature type="region of interest" description="Disordered" evidence="1">
    <location>
        <begin position="351"/>
        <end position="374"/>
    </location>
</feature>
<evidence type="ECO:0000313" key="4">
    <source>
        <dbReference type="Proteomes" id="UP000248544"/>
    </source>
</evidence>
<proteinExistence type="predicted"/>
<dbReference type="PANTHER" id="PTHR46865">
    <property type="entry name" value="OXIDOREDUCTASE-RELATED"/>
    <property type="match status" value="1"/>
</dbReference>
<dbReference type="GO" id="GO:0071949">
    <property type="term" value="F:FAD binding"/>
    <property type="evidence" value="ECO:0007669"/>
    <property type="project" value="InterPro"/>
</dbReference>
<name>A0A2W2H4F5_9ACTN</name>
<dbReference type="InterPro" id="IPR002938">
    <property type="entry name" value="FAD-bd"/>
</dbReference>
<dbReference type="Gene3D" id="3.50.50.60">
    <property type="entry name" value="FAD/NAD(P)-binding domain"/>
    <property type="match status" value="1"/>
</dbReference>
<dbReference type="EMBL" id="POUA01000015">
    <property type="protein sequence ID" value="PZG55342.1"/>
    <property type="molecule type" value="Genomic_DNA"/>
</dbReference>
<dbReference type="InterPro" id="IPR051704">
    <property type="entry name" value="FAD_aromatic-hydroxylase"/>
</dbReference>
<dbReference type="InterPro" id="IPR036188">
    <property type="entry name" value="FAD/NAD-bd_sf"/>
</dbReference>
<dbReference type="AlphaFoldDB" id="A0A2W2H4F5"/>
<dbReference type="SUPFAM" id="SSF51905">
    <property type="entry name" value="FAD/NAD(P)-binding domain"/>
    <property type="match status" value="1"/>
</dbReference>
<protein>
    <recommendedName>
        <fullName evidence="2">FAD-binding domain-containing protein</fullName>
    </recommendedName>
</protein>
<dbReference type="Gene3D" id="3.30.9.10">
    <property type="entry name" value="D-Amino Acid Oxidase, subunit A, domain 2"/>
    <property type="match status" value="1"/>
</dbReference>